<feature type="compositionally biased region" description="Polar residues" evidence="1">
    <location>
        <begin position="370"/>
        <end position="380"/>
    </location>
</feature>
<feature type="compositionally biased region" description="Polar residues" evidence="1">
    <location>
        <begin position="42"/>
        <end position="55"/>
    </location>
</feature>
<dbReference type="InterPro" id="IPR021136">
    <property type="entry name" value="Flagellar_hook_control-like_C"/>
</dbReference>
<keyword evidence="3" id="KW-0966">Cell projection</keyword>
<feature type="region of interest" description="Disordered" evidence="1">
    <location>
        <begin position="341"/>
        <end position="380"/>
    </location>
</feature>
<reference evidence="4" key="1">
    <citation type="journal article" date="2017" name="Genome Biol. Evol.">
        <title>Comparative Genomic Analysis Identifies a Campylobacter Clade Deficient in Selenium Metabolism.</title>
        <authorList>
            <person name="Miller W.G."/>
            <person name="Yee E."/>
            <person name="Lopes B.S."/>
            <person name="Chapman M.H."/>
            <person name="Huynh S."/>
            <person name="Bono J.L."/>
            <person name="Parker C.T."/>
            <person name="Strachan N.J.C."/>
            <person name="Forbes K.J."/>
        </authorList>
    </citation>
    <scope>NUCLEOTIDE SEQUENCE [LARGE SCALE GENOMIC DNA]</scope>
    <source>
        <strain evidence="4">NCTC 13004</strain>
    </source>
</reference>
<feature type="compositionally biased region" description="Basic and acidic residues" evidence="1">
    <location>
        <begin position="288"/>
        <end position="304"/>
    </location>
</feature>
<dbReference type="EMBL" id="CP015578">
    <property type="protein sequence ID" value="ARQ98185.1"/>
    <property type="molecule type" value="Genomic_DNA"/>
</dbReference>
<feature type="compositionally biased region" description="Low complexity" evidence="1">
    <location>
        <begin position="62"/>
        <end position="82"/>
    </location>
</feature>
<name>A0A1X9SPS1_9BACT</name>
<evidence type="ECO:0000313" key="3">
    <source>
        <dbReference type="EMBL" id="ARQ98185.1"/>
    </source>
</evidence>
<proteinExistence type="predicted"/>
<dbReference type="GeneID" id="46921930"/>
<keyword evidence="3" id="KW-0969">Cilium</keyword>
<accession>A0A1X9SPS1</accession>
<dbReference type="Proteomes" id="UP000202031">
    <property type="component" value="Chromosome"/>
</dbReference>
<dbReference type="KEGG" id="clx:CLAN_1465"/>
<protein>
    <submittedName>
        <fullName evidence="3">Flagellar hook-length control protein</fullName>
    </submittedName>
</protein>
<dbReference type="AlphaFoldDB" id="A0A1X9SPS1"/>
<feature type="compositionally biased region" description="Polar residues" evidence="1">
    <location>
        <begin position="1"/>
        <end position="33"/>
    </location>
</feature>
<evidence type="ECO:0000313" key="4">
    <source>
        <dbReference type="Proteomes" id="UP000202031"/>
    </source>
</evidence>
<gene>
    <name evidence="3" type="primary">fliK</name>
    <name evidence="3" type="ORF">CLAN_1465</name>
</gene>
<evidence type="ECO:0000259" key="2">
    <source>
        <dbReference type="Pfam" id="PF02120"/>
    </source>
</evidence>
<sequence length="526" mass="58847">MQGLNQALSSLNSTTQVQNVSNKSDQNRPSSEQDSFHKMIENSVQEYENSQNSKNPQDEKSQTTTTTATTAQSTAEASQKSTKNIDNQNIKSPQNEFELVAQNSDEIMLENADFITLLALLDSQDGAMKTGISNIVSSNLNKFLSIEKNIQELKGAKNLEDLLNLSEKFNLGLSKIKITKDGIEALKSEFKNLNSKGFFSNIQTINNAINLNSITKKDIESTISKLENSDKNILSKLMLGQSVDINKDSKNTNLNDDEPKAQIKSESKIEPKPETKIDLKELLKDSTQKSKNILDEPMIDEKTQIKQATTEPKTDISNKTQSISSVDEYLANIMQKAIKESSEQSSKSLNESLNISSSSSETTSEKGSENFDNQNGSNQATKDIINMAKLDSKEPKAHLRQVFDNFATQLQEKISEYKPPITRFHLTLNPGNLGEVEVTLINRGSNLHINFNSNTQTMQLFMQHQAEFKASLVNMGFSELSMNFSDNANKEQNQNQGKRAKFNLEANEEEINQEETILEVILPKYF</sequence>
<dbReference type="Pfam" id="PF02120">
    <property type="entry name" value="Flg_hook"/>
    <property type="match status" value="1"/>
</dbReference>
<dbReference type="InterPro" id="IPR038610">
    <property type="entry name" value="FliK-like_C_sf"/>
</dbReference>
<keyword evidence="3" id="KW-0282">Flagellum</keyword>
<feature type="compositionally biased region" description="Polar residues" evidence="1">
    <location>
        <begin position="305"/>
        <end position="320"/>
    </location>
</feature>
<feature type="region of interest" description="Disordered" evidence="1">
    <location>
        <begin position="288"/>
        <end position="320"/>
    </location>
</feature>
<feature type="domain" description="Flagellar hook-length control protein-like C-terminal" evidence="2">
    <location>
        <begin position="413"/>
        <end position="492"/>
    </location>
</feature>
<dbReference type="Gene3D" id="3.30.750.140">
    <property type="match status" value="1"/>
</dbReference>
<dbReference type="RefSeq" id="WP_100590958.1">
    <property type="nucleotide sequence ID" value="NZ_CP015578.1"/>
</dbReference>
<evidence type="ECO:0000256" key="1">
    <source>
        <dbReference type="SAM" id="MobiDB-lite"/>
    </source>
</evidence>
<organism evidence="3 4">
    <name type="scientific">Campylobacter lanienae NCTC 13004</name>
    <dbReference type="NCBI Taxonomy" id="1031753"/>
    <lineage>
        <taxon>Bacteria</taxon>
        <taxon>Pseudomonadati</taxon>
        <taxon>Campylobacterota</taxon>
        <taxon>Epsilonproteobacteria</taxon>
        <taxon>Campylobacterales</taxon>
        <taxon>Campylobacteraceae</taxon>
        <taxon>Campylobacter</taxon>
    </lineage>
</organism>
<feature type="region of interest" description="Disordered" evidence="1">
    <location>
        <begin position="248"/>
        <end position="267"/>
    </location>
</feature>
<feature type="compositionally biased region" description="Basic and acidic residues" evidence="1">
    <location>
        <begin position="257"/>
        <end position="267"/>
    </location>
</feature>
<reference evidence="4" key="2">
    <citation type="journal article" date="2017" name="Genome Biol. Evol.">
        <title>Comparative genomic analysis identifies a Campylobacter clade deficient in selenium metabolism.</title>
        <authorList>
            <person name="Miller W.G."/>
            <person name="Yee E."/>
            <person name="Lopes B.S."/>
            <person name="Chapman M.H."/>
            <person name="Huynh S."/>
            <person name="Bono J.L."/>
            <person name="Parker C.T."/>
            <person name="Strachan N.J.C."/>
            <person name="Forbes K.J."/>
        </authorList>
    </citation>
    <scope>NUCLEOTIDE SEQUENCE [LARGE SCALE GENOMIC DNA]</scope>
    <source>
        <strain evidence="4">NCTC 13004</strain>
    </source>
</reference>
<feature type="region of interest" description="Disordered" evidence="1">
    <location>
        <begin position="1"/>
        <end position="90"/>
    </location>
</feature>
<feature type="compositionally biased region" description="Low complexity" evidence="1">
    <location>
        <begin position="343"/>
        <end position="362"/>
    </location>
</feature>